<feature type="compositionally biased region" description="Low complexity" evidence="1">
    <location>
        <begin position="27"/>
        <end position="41"/>
    </location>
</feature>
<feature type="compositionally biased region" description="Basic and acidic residues" evidence="1">
    <location>
        <begin position="1342"/>
        <end position="1360"/>
    </location>
</feature>
<organism evidence="2 3">
    <name type="scientific">Drosophila busckii</name>
    <name type="common">Fruit fly</name>
    <dbReference type="NCBI Taxonomy" id="30019"/>
    <lineage>
        <taxon>Eukaryota</taxon>
        <taxon>Metazoa</taxon>
        <taxon>Ecdysozoa</taxon>
        <taxon>Arthropoda</taxon>
        <taxon>Hexapoda</taxon>
        <taxon>Insecta</taxon>
        <taxon>Pterygota</taxon>
        <taxon>Neoptera</taxon>
        <taxon>Endopterygota</taxon>
        <taxon>Diptera</taxon>
        <taxon>Brachycera</taxon>
        <taxon>Muscomorpha</taxon>
        <taxon>Ephydroidea</taxon>
        <taxon>Drosophilidae</taxon>
        <taxon>Drosophila</taxon>
    </lineage>
</organism>
<keyword evidence="3" id="KW-1185">Reference proteome</keyword>
<name>A0A0M4EKN6_DROBS</name>
<feature type="region of interest" description="Disordered" evidence="1">
    <location>
        <begin position="2063"/>
        <end position="2092"/>
    </location>
</feature>
<feature type="region of interest" description="Disordered" evidence="1">
    <location>
        <begin position="1928"/>
        <end position="1952"/>
    </location>
</feature>
<feature type="compositionally biased region" description="Basic and acidic residues" evidence="1">
    <location>
        <begin position="250"/>
        <end position="268"/>
    </location>
</feature>
<feature type="compositionally biased region" description="Low complexity" evidence="1">
    <location>
        <begin position="2063"/>
        <end position="2080"/>
    </location>
</feature>
<dbReference type="STRING" id="30019.A0A0M4EKN6"/>
<feature type="region of interest" description="Disordered" evidence="1">
    <location>
        <begin position="151"/>
        <end position="172"/>
    </location>
</feature>
<feature type="compositionally biased region" description="Basic residues" evidence="1">
    <location>
        <begin position="403"/>
        <end position="415"/>
    </location>
</feature>
<feature type="compositionally biased region" description="Polar residues" evidence="1">
    <location>
        <begin position="420"/>
        <end position="440"/>
    </location>
</feature>
<gene>
    <name evidence="2" type="ORF">Dbus_chr2Rg1546</name>
</gene>
<feature type="compositionally biased region" description="Basic and acidic residues" evidence="1">
    <location>
        <begin position="287"/>
        <end position="313"/>
    </location>
</feature>
<dbReference type="OMA" id="PIYKKQS"/>
<feature type="compositionally biased region" description="Low complexity" evidence="1">
    <location>
        <begin position="79"/>
        <end position="93"/>
    </location>
</feature>
<feature type="compositionally biased region" description="Polar residues" evidence="1">
    <location>
        <begin position="743"/>
        <end position="755"/>
    </location>
</feature>
<evidence type="ECO:0000313" key="3">
    <source>
        <dbReference type="Proteomes" id="UP000494163"/>
    </source>
</evidence>
<feature type="compositionally biased region" description="Polar residues" evidence="1">
    <location>
        <begin position="121"/>
        <end position="132"/>
    </location>
</feature>
<dbReference type="SMART" id="SM00384">
    <property type="entry name" value="AT_hook"/>
    <property type="match status" value="3"/>
</dbReference>
<dbReference type="Proteomes" id="UP000494163">
    <property type="component" value="Chromosome 2R"/>
</dbReference>
<feature type="region of interest" description="Disordered" evidence="1">
    <location>
        <begin position="73"/>
        <end position="139"/>
    </location>
</feature>
<feature type="region of interest" description="Disordered" evidence="1">
    <location>
        <begin position="344"/>
        <end position="467"/>
    </location>
</feature>
<feature type="compositionally biased region" description="Low complexity" evidence="1">
    <location>
        <begin position="2339"/>
        <end position="2350"/>
    </location>
</feature>
<feature type="compositionally biased region" description="Basic and acidic residues" evidence="1">
    <location>
        <begin position="379"/>
        <end position="402"/>
    </location>
</feature>
<sequence length="2445" mass="266249">MEDIEIEYLDEYKDIVLPGIKTNEGRAAPATSTSSQASLRYSRQRRLSSDSSGSSSIDADIFKKLFAGKPFNDELTNISSSSRLQRRSSSTSSDDLGEALMQPVKPSNKLPANTVKRAPKTVSNRGNTSGAKNKTDSFLESKKQKSITIIKANKANLKPGKNEPKNDPLNLQELEDDTDNFYDSESDDGMLRDSRQVIDISTDTNTNTTIVSDTVTPVVSEDETQQQQQEWRQEQLLSYLNNLSSAETPPSHEKYIQNRNRDSNEHKSTSSSKRKQVKSSTSPKKHSVPDEKQPSEKSHSKRRLFDGSDKSLDGLDFVDDNLTYETVERSSLNIAEEINNIDAELQSRSGSKPRSISSTRTSSKSLNKKHVRKLTYSNEHLHKDKELMQKTEQRNAESDSGCHKRKRGRPPKIKAARSVSVDNQMLITQQPPQTESNFPNDNLKEEEKKAPEKDLVVEQQTDTKTEDTKQLNIIIDKPKRRGRPPKIKKTTHSEQLTHVDNLLKNMEKSSNEETITGKLIQNTGADKELNNENTRIDKDELICLITKTTETSGNANENTINNKNTAIDLAADNECQSKDSISVVSEKHVTNLGTEENEYKMNENQVGIEPLKPFDNLTNATTKLSLSTSDGLSIERESSFLSAVPFLETSDDNIEFSNTFLAESESDHHSSISMESSRKPRLTELEKLMADSKVVFKNLTECNKRSCRLNLETRKTARPRRLTPRTGESFPPTSSLPLKKRSVTNSDTSEQNEPNNHADIDTPKALIKVEDASVEKTRRARGKPKKVKSESTAPLRISSIDKLNPSNDKCNELQSIDCNSFFIRSCGNFRVLIKREPLIAKAQLKLSAVTIGEQLDTVAKNLDNNLKTPIDSERETETQAPLEITEITSKATEQSDAKETDTIHIFASLAENIANTTSVADERMPTPTEEMEVQTQIEGEVTVETEPAGEVTELEHFETAIIESAQIQIETETIVESKGKPLVENTKDFEESASGVEGLLQAESKIEITQNTEEVVLTTQPMDVDTTAAATQEAIETAVVTDCFHLDHTKVDALVDSPYFFQGFLDTQSMDAASNDVQEITTTPESPSEVRPSTQAESEIEITQNTEEALLATQPMDVNRTETATQEAIQTENVSESVYMEPSKEDALFHSPYIFQGFLDNPQNFENEVEKAQTSAIPQTSIEDALAVIENAIDEQLASNDTKEESATFSQGILKEANIVESEVEQAKIALLAQHILEDALAQGTCIENEANEQIASSAESNKTKEDFVETANVMETATDIAVVATEKISECVEADTEVEASAGIQPESVQNTEQPMDLNQAVANEDAIETTSVTASVDNDNDNHNNVDESSKQSLDESETDIKQLHALPKQKYMLESKPKISTNNKNGTVSSIKHLTSSKAVPRRIAHVTEAEQTPTKQLKLDQKEELKKQIITVKSNSGALLPSGEKARHTVIITKTPSKDVNKFAFLKQSTTAATPSAAEGINISVSVMDNASKQPAKKKALTQAETSRMLLSGISKLRDEVQQTDRKTFEIITEANLATVVQKGKTMALKARKQLSKEATVISISPQNLPQASTSAKPVAVPKQMAKHTKEVAAGKAEQIQLGKNTKQVEAGKAESLNPSRKSMPVLAQPKKITSRKSEAAVTKSVPVVEQETKTVGPRKVLPKSKTATKVARTTAASSPETTKRVIRITKAHLQAATTADSPESDVTYEPPSRPTVGRPPKVYTNRKRKLQTTQPDEEPTSSKRAKEQSATATVADVAIETARPAIAFPIAITAAVPANLQEEPQAIVEAATTSAAAVVATAPAIAIQVKQIKCRKLRVRLNRSICKKWQLQQKALLASRAAAKAVPVQLTQSVCVPAPVLSKKPPVVAKAVPLPVPLPPLEVKTEPEAEAETEQQPQQLPASEAISVPQLVPIAIAAPVTAPPQPQRLTSSAIAQTPPSSSHIPSATITNDENTFGGTKLFSFLFPSRCQRSHGQVALDNCCPNLDGPMLAIDPTRLHSKVEAPVLELPQYIVITTKIISKQDKEVIPPKVRAKLEQLHSSAAKATAPATAAIDTPTATTTTPAATTTPTVDTPVCRTEPTQPSKLDRLSKQLPRGTTLTMKQHPPPTAASTAVVAPNATSLPPGLLQLPPICPTDKQRGELQTRVQLFDLVLQGLAQRASALSVAERTSIIESIVKTSTLLPIDVDVGTKLLENYVYYVNSVTNTVAPQTLPQRPAINTTPAVASGSNNSVLPLAKPAPSKVAIVGRQLPATTSSPSCLPPGKRPVYDKDKNIIGYQTKSSKPALSVTPQHLAASNSNSTPMTIRISTCEQLNNAQAQRLTLAGAPSSSNQTATARSSTGSSGLAMNLNTQRTTAPPQSTTTNAPRIPTVRIVSRAGPLLTSTPLTSTAVGAAQNNTRQQFFVNPVLSQSDECILPDPVGSAPAEMIKDEVEDIEIIE</sequence>
<feature type="region of interest" description="Disordered" evidence="1">
    <location>
        <begin position="2330"/>
        <end position="2377"/>
    </location>
</feature>
<reference evidence="2 3" key="1">
    <citation type="submission" date="2015-08" db="EMBL/GenBank/DDBJ databases">
        <title>Ancestral chromatin configuration constrains chromatin evolution on differentiating sex chromosomes in Drosophila.</title>
        <authorList>
            <person name="Zhou Q."/>
            <person name="Bachtrog D."/>
        </authorList>
    </citation>
    <scope>NUCLEOTIDE SEQUENCE [LARGE SCALE GENOMIC DNA]</scope>
    <source>
        <tissue evidence="2">Whole larvae</tissue>
    </source>
</reference>
<feature type="region of interest" description="Disordered" evidence="1">
    <location>
        <begin position="1661"/>
        <end position="1755"/>
    </location>
</feature>
<evidence type="ECO:0000256" key="1">
    <source>
        <dbReference type="SAM" id="MobiDB-lite"/>
    </source>
</evidence>
<dbReference type="EMBL" id="CP012524">
    <property type="protein sequence ID" value="ALC41967.1"/>
    <property type="molecule type" value="Genomic_DNA"/>
</dbReference>
<feature type="region of interest" description="Disordered" evidence="1">
    <location>
        <begin position="19"/>
        <end position="56"/>
    </location>
</feature>
<feature type="compositionally biased region" description="Basic and acidic residues" evidence="1">
    <location>
        <begin position="442"/>
        <end position="467"/>
    </location>
</feature>
<feature type="region of interest" description="Disordered" evidence="1">
    <location>
        <begin position="1080"/>
        <end position="1099"/>
    </location>
</feature>
<dbReference type="InterPro" id="IPR017956">
    <property type="entry name" value="AT_hook_DNA-bd_motif"/>
</dbReference>
<dbReference type="OrthoDB" id="8070501at2759"/>
<feature type="region of interest" description="Disordered" evidence="1">
    <location>
        <begin position="244"/>
        <end position="316"/>
    </location>
</feature>
<accession>A0A0M4EKN6</accession>
<feature type="region of interest" description="Disordered" evidence="1">
    <location>
        <begin position="212"/>
        <end position="231"/>
    </location>
</feature>
<proteinExistence type="predicted"/>
<feature type="region of interest" description="Disordered" evidence="1">
    <location>
        <begin position="713"/>
        <end position="793"/>
    </location>
</feature>
<feature type="compositionally biased region" description="Polar residues" evidence="1">
    <location>
        <begin position="1933"/>
        <end position="1952"/>
    </location>
</feature>
<feature type="compositionally biased region" description="Low complexity" evidence="1">
    <location>
        <begin position="347"/>
        <end position="365"/>
    </location>
</feature>
<feature type="compositionally biased region" description="Basic and acidic residues" evidence="1">
    <location>
        <begin position="756"/>
        <end position="777"/>
    </location>
</feature>
<dbReference type="GO" id="GO:0003677">
    <property type="term" value="F:DNA binding"/>
    <property type="evidence" value="ECO:0007669"/>
    <property type="project" value="InterPro"/>
</dbReference>
<feature type="region of interest" description="Disordered" evidence="1">
    <location>
        <begin position="1336"/>
        <end position="1360"/>
    </location>
</feature>
<feature type="compositionally biased region" description="Polar residues" evidence="1">
    <location>
        <begin position="2354"/>
        <end position="2371"/>
    </location>
</feature>
<protein>
    <submittedName>
        <fullName evidence="2">Maker89</fullName>
    </submittedName>
</protein>
<evidence type="ECO:0000313" key="2">
    <source>
        <dbReference type="EMBL" id="ALC41967.1"/>
    </source>
</evidence>
<feature type="compositionally biased region" description="Low complexity" evidence="1">
    <location>
        <begin position="1668"/>
        <end position="1683"/>
    </location>
</feature>
<feature type="region of interest" description="Disordered" evidence="1">
    <location>
        <begin position="1617"/>
        <end position="1643"/>
    </location>
</feature>